<comment type="caution">
    <text evidence="1">The sequence shown here is derived from an EMBL/GenBank/DDBJ whole genome shotgun (WGS) entry which is preliminary data.</text>
</comment>
<evidence type="ECO:0000313" key="1">
    <source>
        <dbReference type="EMBL" id="RKF21431.1"/>
    </source>
</evidence>
<dbReference type="OrthoDB" id="530475at2"/>
<dbReference type="NCBIfam" id="TIGR03293">
    <property type="entry name" value="PhnG_redo"/>
    <property type="match status" value="1"/>
</dbReference>
<reference evidence="1 2" key="1">
    <citation type="submission" date="2018-09" db="EMBL/GenBank/DDBJ databases">
        <authorList>
            <person name="Wang Z."/>
        </authorList>
    </citation>
    <scope>NUCLEOTIDE SEQUENCE [LARGE SCALE GENOMIC DNA]</scope>
    <source>
        <strain evidence="1 2">ALS 81</strain>
    </source>
</reference>
<dbReference type="RefSeq" id="WP_120353234.1">
    <property type="nucleotide sequence ID" value="NZ_RAQO01000002.1"/>
</dbReference>
<dbReference type="EMBL" id="RAQO01000002">
    <property type="protein sequence ID" value="RKF21431.1"/>
    <property type="molecule type" value="Genomic_DNA"/>
</dbReference>
<dbReference type="GO" id="GO:0016829">
    <property type="term" value="F:lyase activity"/>
    <property type="evidence" value="ECO:0007669"/>
    <property type="project" value="UniProtKB-KW"/>
</dbReference>
<accession>A0A420EL24</accession>
<name>A0A420EL24_9ALTE</name>
<keyword evidence="2" id="KW-1185">Reference proteome</keyword>
<dbReference type="Proteomes" id="UP000286482">
    <property type="component" value="Unassembled WGS sequence"/>
</dbReference>
<dbReference type="GO" id="GO:0015716">
    <property type="term" value="P:organic phosphonate transport"/>
    <property type="evidence" value="ECO:0007669"/>
    <property type="project" value="InterPro"/>
</dbReference>
<proteinExistence type="predicted"/>
<gene>
    <name evidence="1" type="primary">phnG</name>
    <name evidence="1" type="ORF">DBZ36_01925</name>
</gene>
<dbReference type="InterPro" id="IPR009609">
    <property type="entry name" value="Phosphonate_metab_PhnG"/>
</dbReference>
<protein>
    <submittedName>
        <fullName evidence="1">Phosphonate C-P lyase system protein PhnG</fullName>
    </submittedName>
</protein>
<dbReference type="AlphaFoldDB" id="A0A420EL24"/>
<keyword evidence="1" id="KW-0456">Lyase</keyword>
<evidence type="ECO:0000313" key="2">
    <source>
        <dbReference type="Proteomes" id="UP000286482"/>
    </source>
</evidence>
<organism evidence="1 2">
    <name type="scientific">Alginatibacterium sediminis</name>
    <dbReference type="NCBI Taxonomy" id="2164068"/>
    <lineage>
        <taxon>Bacteria</taxon>
        <taxon>Pseudomonadati</taxon>
        <taxon>Pseudomonadota</taxon>
        <taxon>Gammaproteobacteria</taxon>
        <taxon>Alteromonadales</taxon>
        <taxon>Alteromonadaceae</taxon>
        <taxon>Alginatibacterium</taxon>
    </lineage>
</organism>
<sequence>MTSNQNNAERQRWLRVIALAQPSQLFEFWDSLELNPIAEVIRQPEIGLAQVKAATGGSGDAYKLADVTITRSSVRLDSGHVGVCYIKGRSKKHALVGAILDALMQNRDFSAQVEKLVISPLEKIFAQEVAQIRSDNKKTQVDFFTLIRGEDE</sequence>
<dbReference type="Pfam" id="PF06754">
    <property type="entry name" value="PhnG"/>
    <property type="match status" value="1"/>
</dbReference>
<dbReference type="GO" id="GO:0019634">
    <property type="term" value="P:organic phosphonate metabolic process"/>
    <property type="evidence" value="ECO:0007669"/>
    <property type="project" value="InterPro"/>
</dbReference>